<evidence type="ECO:0000313" key="2">
    <source>
        <dbReference type="EMBL" id="OWY32283.1"/>
    </source>
</evidence>
<comment type="caution">
    <text evidence="2">The sequence shown here is derived from an EMBL/GenBank/DDBJ whole genome shotgun (WGS) entry which is preliminary data.</text>
</comment>
<evidence type="ECO:0000313" key="3">
    <source>
        <dbReference type="Proteomes" id="UP000214747"/>
    </source>
</evidence>
<protein>
    <submittedName>
        <fullName evidence="2">Uncharacterized protein</fullName>
    </submittedName>
</protein>
<organism evidence="2 3">
    <name type="scientific">Herbaspirillum aquaticum</name>
    <dbReference type="NCBI Taxonomy" id="568783"/>
    <lineage>
        <taxon>Bacteria</taxon>
        <taxon>Pseudomonadati</taxon>
        <taxon>Pseudomonadota</taxon>
        <taxon>Betaproteobacteria</taxon>
        <taxon>Burkholderiales</taxon>
        <taxon>Oxalobacteraceae</taxon>
        <taxon>Herbaspirillum</taxon>
    </lineage>
</organism>
<keyword evidence="3" id="KW-1185">Reference proteome</keyword>
<feature type="transmembrane region" description="Helical" evidence="1">
    <location>
        <begin position="31"/>
        <end position="50"/>
    </location>
</feature>
<keyword evidence="1" id="KW-1133">Transmembrane helix</keyword>
<sequence length="224" mass="24265">MATGDQNDVFKRLKDLLPNGWFTGDTPILDGLLWGAAYALNFVYTLWAYAKLQTRIKWATDGWLDMIAADFFGNTLLRKKGQGDSSFRNRIIINLFRERGTRAAMVKVLEEITGNTPDIFEPNRPLDTGALNSPHSKGYCGVARMGSLAVPYTAMITAYRPAAVGTAAGGAFCAAPKVAALNKPLASSYTNSLSLVTTSATDEDIYEAISAVKPVGTIMWTAIK</sequence>
<dbReference type="EMBL" id="NJGV01000028">
    <property type="protein sequence ID" value="OWY32283.1"/>
    <property type="molecule type" value="Genomic_DNA"/>
</dbReference>
<dbReference type="AlphaFoldDB" id="A0A225SMI5"/>
<evidence type="ECO:0000256" key="1">
    <source>
        <dbReference type="SAM" id="Phobius"/>
    </source>
</evidence>
<accession>A0A225SMI5</accession>
<name>A0A225SMI5_9BURK</name>
<reference evidence="2 3" key="1">
    <citation type="journal article" date="2010" name="Int. J. Syst. Evol. Microbiol.">
        <title>Reclassification of Herbaspirillum putei as a later heterotypic synonym of Herbaspirillum huttiense, with the description of H. huttiense subsp. huttiense subsp. nov. and H. huttiense subsp. putei subsp. nov., comb. nov., and description of Herbaspirillum aquaticum sp. nov.</title>
        <authorList>
            <person name="Dobritsa A.P."/>
            <person name="Reddy M.C."/>
            <person name="Samadpour M."/>
        </authorList>
    </citation>
    <scope>NUCLEOTIDE SEQUENCE [LARGE SCALE GENOMIC DNA]</scope>
    <source>
        <strain evidence="2 3">IEH 4430</strain>
    </source>
</reference>
<keyword evidence="1" id="KW-0472">Membrane</keyword>
<gene>
    <name evidence="2" type="ORF">CEJ45_22140</name>
</gene>
<keyword evidence="1" id="KW-0812">Transmembrane</keyword>
<dbReference type="Proteomes" id="UP000214747">
    <property type="component" value="Unassembled WGS sequence"/>
</dbReference>
<proteinExistence type="predicted"/>